<dbReference type="AlphaFoldDB" id="A0A1G2HN96"/>
<dbReference type="CDD" id="cd07711">
    <property type="entry name" value="MBLAC1-like_MBL-fold"/>
    <property type="match status" value="1"/>
</dbReference>
<dbReference type="Pfam" id="PF00753">
    <property type="entry name" value="Lactamase_B"/>
    <property type="match status" value="1"/>
</dbReference>
<dbReference type="InterPro" id="IPR036866">
    <property type="entry name" value="RibonucZ/Hydroxyglut_hydro"/>
</dbReference>
<feature type="domain" description="Metallo-beta-lactamase" evidence="1">
    <location>
        <begin position="28"/>
        <end position="185"/>
    </location>
</feature>
<organism evidence="2 3">
    <name type="scientific">Candidatus Staskawiczbacteria bacterium RIFCSPHIGHO2_01_FULL_36_16</name>
    <dbReference type="NCBI Taxonomy" id="1802200"/>
    <lineage>
        <taxon>Bacteria</taxon>
        <taxon>Candidatus Staskawicziibacteriota</taxon>
    </lineage>
</organism>
<name>A0A1G2HN96_9BACT</name>
<evidence type="ECO:0000313" key="3">
    <source>
        <dbReference type="Proteomes" id="UP000177190"/>
    </source>
</evidence>
<evidence type="ECO:0000313" key="2">
    <source>
        <dbReference type="EMBL" id="OGZ63977.1"/>
    </source>
</evidence>
<dbReference type="PANTHER" id="PTHR23200:SF49">
    <property type="entry name" value="METALLO-BETA-LACTAMASE DOMAIN-CONTAINING PROTEIN"/>
    <property type="match status" value="1"/>
</dbReference>
<comment type="caution">
    <text evidence="2">The sequence shown here is derived from an EMBL/GenBank/DDBJ whole genome shotgun (WGS) entry which is preliminary data.</text>
</comment>
<protein>
    <recommendedName>
        <fullName evidence="1">Metallo-beta-lactamase domain-containing protein</fullName>
    </recommendedName>
</protein>
<accession>A0A1G2HN96</accession>
<dbReference type="EMBL" id="MHOM01000028">
    <property type="protein sequence ID" value="OGZ63977.1"/>
    <property type="molecule type" value="Genomic_DNA"/>
</dbReference>
<evidence type="ECO:0000259" key="1">
    <source>
        <dbReference type="SMART" id="SM00849"/>
    </source>
</evidence>
<sequence length="258" mass="29565">MLAKVKILVEGYTNIDTKAESGGEEKTCATISLVKDGDLIMVVDPGILESQQILIDALAKEQLGVDDVNMVCITHSHLDHYRNIGMFSDAKALDYFGVWDRGMCDDWHEQFTPNIQILRTPGHDYTSITFFVRTDDGTVAICGDVFWREDSPKYDHNAKNEKEQEELKESRKLVLEMADWIIPGHAGIYKTDKGKIAELDKENVKRKTEEQKIFGFCRKCKRMMKDKLDSCRCRPHLCHYCCECELDCDLCGCSHKKR</sequence>
<dbReference type="Gene3D" id="3.60.15.10">
    <property type="entry name" value="Ribonuclease Z/Hydroxyacylglutathione hydrolase-like"/>
    <property type="match status" value="1"/>
</dbReference>
<proteinExistence type="predicted"/>
<gene>
    <name evidence="2" type="ORF">A2812_02240</name>
</gene>
<dbReference type="STRING" id="1802200.A2812_02240"/>
<dbReference type="SMART" id="SM00849">
    <property type="entry name" value="Lactamase_B"/>
    <property type="match status" value="1"/>
</dbReference>
<dbReference type="InterPro" id="IPR001279">
    <property type="entry name" value="Metallo-B-lactamas"/>
</dbReference>
<dbReference type="Proteomes" id="UP000177190">
    <property type="component" value="Unassembled WGS sequence"/>
</dbReference>
<dbReference type="SUPFAM" id="SSF56281">
    <property type="entry name" value="Metallo-hydrolase/oxidoreductase"/>
    <property type="match status" value="1"/>
</dbReference>
<dbReference type="PANTHER" id="PTHR23200">
    <property type="entry name" value="METALLO-BETA-LACTAMASE DOMAIN-CONTAINING PROTEIN 1"/>
    <property type="match status" value="1"/>
</dbReference>
<dbReference type="InterPro" id="IPR039344">
    <property type="entry name" value="MBLAC1"/>
</dbReference>
<reference evidence="2 3" key="1">
    <citation type="journal article" date="2016" name="Nat. Commun.">
        <title>Thousands of microbial genomes shed light on interconnected biogeochemical processes in an aquifer system.</title>
        <authorList>
            <person name="Anantharaman K."/>
            <person name="Brown C.T."/>
            <person name="Hug L.A."/>
            <person name="Sharon I."/>
            <person name="Castelle C.J."/>
            <person name="Probst A.J."/>
            <person name="Thomas B.C."/>
            <person name="Singh A."/>
            <person name="Wilkins M.J."/>
            <person name="Karaoz U."/>
            <person name="Brodie E.L."/>
            <person name="Williams K.H."/>
            <person name="Hubbard S.S."/>
            <person name="Banfield J.F."/>
        </authorList>
    </citation>
    <scope>NUCLEOTIDE SEQUENCE [LARGE SCALE GENOMIC DNA]</scope>
</reference>